<evidence type="ECO:0000313" key="13">
    <source>
        <dbReference type="EMBL" id="MDI2097879.1"/>
    </source>
</evidence>
<keyword evidence="7" id="KW-0283">Flagellar rotation</keyword>
<keyword evidence="13" id="KW-0282">Flagellum</keyword>
<evidence type="ECO:0000259" key="11">
    <source>
        <dbReference type="Pfam" id="PF14841"/>
    </source>
</evidence>
<comment type="caution">
    <text evidence="13">The sequence shown here is derived from an EMBL/GenBank/DDBJ whole genome shotgun (WGS) entry which is preliminary data.</text>
</comment>
<dbReference type="PANTHER" id="PTHR30534">
    <property type="entry name" value="FLAGELLAR MOTOR SWITCH PROTEIN FLIG"/>
    <property type="match status" value="1"/>
</dbReference>
<dbReference type="PANTHER" id="PTHR30534:SF0">
    <property type="entry name" value="FLAGELLAR MOTOR SWITCH PROTEIN FLIG"/>
    <property type="match status" value="1"/>
</dbReference>
<evidence type="ECO:0000256" key="5">
    <source>
        <dbReference type="ARBA" id="ARBA00022475"/>
    </source>
</evidence>
<dbReference type="RefSeq" id="WP_281487654.1">
    <property type="nucleotide sequence ID" value="NZ_JASATX010000001.1"/>
</dbReference>
<dbReference type="InterPro" id="IPR000090">
    <property type="entry name" value="Flg_Motor_Flig"/>
</dbReference>
<dbReference type="GO" id="GO:0005886">
    <property type="term" value="C:plasma membrane"/>
    <property type="evidence" value="ECO:0007669"/>
    <property type="project" value="UniProtKB-SubCell"/>
</dbReference>
<dbReference type="InterPro" id="IPR032779">
    <property type="entry name" value="FliG_M"/>
</dbReference>
<keyword evidence="13" id="KW-0969">Cilium</keyword>
<accession>A0AAW6T6A4</accession>
<proteinExistence type="inferred from homology"/>
<dbReference type="Pfam" id="PF14841">
    <property type="entry name" value="FliG_M"/>
    <property type="match status" value="1"/>
</dbReference>
<dbReference type="SUPFAM" id="SSF48029">
    <property type="entry name" value="FliG"/>
    <property type="match status" value="2"/>
</dbReference>
<keyword evidence="13" id="KW-0966">Cell projection</keyword>
<keyword evidence="5" id="KW-1003">Cell membrane</keyword>
<feature type="domain" description="Flagellar motor switch protein FliG N-terminal" evidence="12">
    <location>
        <begin position="11"/>
        <end position="113"/>
    </location>
</feature>
<evidence type="ECO:0000259" key="10">
    <source>
        <dbReference type="Pfam" id="PF01706"/>
    </source>
</evidence>
<comment type="similarity">
    <text evidence="3">Belongs to the FliG family.</text>
</comment>
<dbReference type="Pfam" id="PF01706">
    <property type="entry name" value="FliG_C"/>
    <property type="match status" value="1"/>
</dbReference>
<feature type="domain" description="Flagellar motor switch protein FliG C-terminal" evidence="10">
    <location>
        <begin position="226"/>
        <end position="331"/>
    </location>
</feature>
<dbReference type="PRINTS" id="PR00954">
    <property type="entry name" value="FLGMOTORFLIG"/>
</dbReference>
<evidence type="ECO:0000256" key="7">
    <source>
        <dbReference type="ARBA" id="ARBA00022779"/>
    </source>
</evidence>
<evidence type="ECO:0000256" key="6">
    <source>
        <dbReference type="ARBA" id="ARBA00022500"/>
    </source>
</evidence>
<keyword evidence="9" id="KW-0975">Bacterial flagellum</keyword>
<dbReference type="EMBL" id="JASATX010000001">
    <property type="protein sequence ID" value="MDI2097879.1"/>
    <property type="molecule type" value="Genomic_DNA"/>
</dbReference>
<dbReference type="Proteomes" id="UP001321506">
    <property type="component" value="Unassembled WGS sequence"/>
</dbReference>
<feature type="domain" description="Flagellar motor switch protein FliG middle" evidence="11">
    <location>
        <begin position="122"/>
        <end position="193"/>
    </location>
</feature>
<evidence type="ECO:0000256" key="3">
    <source>
        <dbReference type="ARBA" id="ARBA00010299"/>
    </source>
</evidence>
<dbReference type="InterPro" id="IPR011002">
    <property type="entry name" value="FliG_a-hlx"/>
</dbReference>
<gene>
    <name evidence="13" type="primary">fliG</name>
    <name evidence="13" type="ORF">QF206_02710</name>
</gene>
<dbReference type="Pfam" id="PF14842">
    <property type="entry name" value="FliG_N"/>
    <property type="match status" value="1"/>
</dbReference>
<comment type="subcellular location">
    <subcellularLocation>
        <location evidence="1">Bacterial flagellum basal body</location>
    </subcellularLocation>
    <subcellularLocation>
        <location evidence="2">Cell membrane</location>
        <topology evidence="2">Peripheral membrane protein</topology>
        <orientation evidence="2">Cytoplasmic side</orientation>
    </subcellularLocation>
</comment>
<evidence type="ECO:0000256" key="9">
    <source>
        <dbReference type="ARBA" id="ARBA00023143"/>
    </source>
</evidence>
<protein>
    <recommendedName>
        <fullName evidence="4">Flagellar motor switch protein FliG</fullName>
    </recommendedName>
</protein>
<keyword evidence="14" id="KW-1185">Reference proteome</keyword>
<evidence type="ECO:0000256" key="4">
    <source>
        <dbReference type="ARBA" id="ARBA00021870"/>
    </source>
</evidence>
<keyword evidence="8" id="KW-0472">Membrane</keyword>
<evidence type="ECO:0000256" key="2">
    <source>
        <dbReference type="ARBA" id="ARBA00004413"/>
    </source>
</evidence>
<evidence type="ECO:0000256" key="8">
    <source>
        <dbReference type="ARBA" id="ARBA00023136"/>
    </source>
</evidence>
<evidence type="ECO:0000313" key="14">
    <source>
        <dbReference type="Proteomes" id="UP001321506"/>
    </source>
</evidence>
<dbReference type="InterPro" id="IPR023087">
    <property type="entry name" value="Flg_Motor_Flig_C"/>
</dbReference>
<dbReference type="Gene3D" id="1.10.220.30">
    <property type="match status" value="3"/>
</dbReference>
<dbReference type="GO" id="GO:0006935">
    <property type="term" value="P:chemotaxis"/>
    <property type="evidence" value="ECO:0007669"/>
    <property type="project" value="UniProtKB-KW"/>
</dbReference>
<organism evidence="13 14">
    <name type="scientific">Ruicaihuangia caeni</name>
    <dbReference type="NCBI Taxonomy" id="3042517"/>
    <lineage>
        <taxon>Bacteria</taxon>
        <taxon>Bacillati</taxon>
        <taxon>Actinomycetota</taxon>
        <taxon>Actinomycetes</taxon>
        <taxon>Micrococcales</taxon>
        <taxon>Microbacteriaceae</taxon>
        <taxon>Ruicaihuangia</taxon>
    </lineage>
</organism>
<dbReference type="GO" id="GO:0003774">
    <property type="term" value="F:cytoskeletal motor activity"/>
    <property type="evidence" value="ECO:0007669"/>
    <property type="project" value="InterPro"/>
</dbReference>
<evidence type="ECO:0000256" key="1">
    <source>
        <dbReference type="ARBA" id="ARBA00004117"/>
    </source>
</evidence>
<dbReference type="GO" id="GO:0009425">
    <property type="term" value="C:bacterial-type flagellum basal body"/>
    <property type="evidence" value="ECO:0007669"/>
    <property type="project" value="UniProtKB-SubCell"/>
</dbReference>
<dbReference type="GO" id="GO:0071973">
    <property type="term" value="P:bacterial-type flagellum-dependent cell motility"/>
    <property type="evidence" value="ECO:0007669"/>
    <property type="project" value="InterPro"/>
</dbReference>
<evidence type="ECO:0000259" key="12">
    <source>
        <dbReference type="Pfam" id="PF14842"/>
    </source>
</evidence>
<dbReference type="AlphaFoldDB" id="A0AAW6T6A4"/>
<dbReference type="NCBIfam" id="TIGR00207">
    <property type="entry name" value="fliG"/>
    <property type="match status" value="1"/>
</dbReference>
<name>A0AAW6T6A4_9MICO</name>
<dbReference type="InterPro" id="IPR028263">
    <property type="entry name" value="FliG_N"/>
</dbReference>
<reference evidence="13 14" key="1">
    <citation type="submission" date="2023-04" db="EMBL/GenBank/DDBJ databases">
        <title>Klugiella caeni sp. nov. isolated from the sludge of biochemical tank.</title>
        <authorList>
            <person name="Geng K."/>
        </authorList>
    </citation>
    <scope>NUCLEOTIDE SEQUENCE [LARGE SCALE GENOMIC DNA]</scope>
    <source>
        <strain evidence="13 14">YN-L-19</strain>
    </source>
</reference>
<keyword evidence="6" id="KW-0145">Chemotaxis</keyword>
<sequence length="342" mass="36394">MTTAVITAAEQLTGVQKAAIVLLNLDPAAAAQVMSKFTEAEAEEIAAEITRLGRVAPEAVERAFSEFHDIARHGRVASRGGHDVAAGLLEASFGAERAAGVMNRVASSLAGKSFEFLETLDPAQVAGLLESELPQTVALVLAHLRPDRASSVFGVLPEEARADVAQALATMGSAAPDAVQLVADTMKLRVGAVAALREAEAVGGVQPLVDIINRADVTIEKSLLSELDERDPELAEAVRSRMLTFADITRLEPRDAQLVLRGVDAATLALALKGAPEAVSSVIRANLTERNREVLDGELELLGPVRLSQVEEARAEIVRTIRDLEAQEAITVQRGDEEEYVY</sequence>